<feature type="region of interest" description="Disordered" evidence="9">
    <location>
        <begin position="198"/>
        <end position="218"/>
    </location>
</feature>
<comment type="subcellular location">
    <subcellularLocation>
        <location evidence="1">Secreted</location>
    </subcellularLocation>
</comment>
<evidence type="ECO:0000256" key="8">
    <source>
        <dbReference type="ARBA" id="ARBA00023186"/>
    </source>
</evidence>
<evidence type="ECO:0000256" key="6">
    <source>
        <dbReference type="ARBA" id="ARBA00022729"/>
    </source>
</evidence>
<keyword evidence="6" id="KW-0732">Signal</keyword>
<dbReference type="STRING" id="282301.A0A267DTZ1"/>
<reference evidence="11 12" key="1">
    <citation type="submission" date="2017-06" db="EMBL/GenBank/DDBJ databases">
        <title>A platform for efficient transgenesis in Macrostomum lignano, a flatworm model organism for stem cell research.</title>
        <authorList>
            <person name="Berezikov E."/>
        </authorList>
    </citation>
    <scope>NUCLEOTIDE SEQUENCE [LARGE SCALE GENOMIC DNA]</scope>
    <source>
        <strain evidence="11">DV1</strain>
        <tissue evidence="11">Whole organism</tissue>
    </source>
</reference>
<evidence type="ECO:0000256" key="5">
    <source>
        <dbReference type="ARBA" id="ARBA00022525"/>
    </source>
</evidence>
<dbReference type="GO" id="GO:0030234">
    <property type="term" value="F:enzyme regulator activity"/>
    <property type="evidence" value="ECO:0007669"/>
    <property type="project" value="TreeGrafter"/>
</dbReference>
<keyword evidence="10" id="KW-1133">Transmembrane helix</keyword>
<keyword evidence="5" id="KW-0964">Secreted</keyword>
<keyword evidence="10" id="KW-0812">Transmembrane</keyword>
<keyword evidence="12" id="KW-1185">Reference proteome</keyword>
<evidence type="ECO:0000256" key="7">
    <source>
        <dbReference type="ARBA" id="ARBA00023157"/>
    </source>
</evidence>
<dbReference type="OrthoDB" id="9922675at2759"/>
<dbReference type="PANTHER" id="PTHR12738">
    <property type="entry name" value="NEUROENDOCRINE PROTEIN 7B2"/>
    <property type="match status" value="1"/>
</dbReference>
<evidence type="ECO:0000256" key="4">
    <source>
        <dbReference type="ARBA" id="ARBA00022448"/>
    </source>
</evidence>
<name>A0A267DTZ1_9PLAT</name>
<keyword evidence="8" id="KW-0143">Chaperone</keyword>
<evidence type="ECO:0000256" key="10">
    <source>
        <dbReference type="SAM" id="Phobius"/>
    </source>
</evidence>
<keyword evidence="7" id="KW-1015">Disulfide bond</keyword>
<dbReference type="PANTHER" id="PTHR12738:SF0">
    <property type="entry name" value="NEUROENDOCRINE PROTEIN 7B2"/>
    <property type="match status" value="1"/>
</dbReference>
<evidence type="ECO:0000256" key="2">
    <source>
        <dbReference type="ARBA" id="ARBA00006348"/>
    </source>
</evidence>
<proteinExistence type="inferred from homology"/>
<feature type="transmembrane region" description="Helical" evidence="10">
    <location>
        <begin position="57"/>
        <end position="79"/>
    </location>
</feature>
<evidence type="ECO:0000256" key="1">
    <source>
        <dbReference type="ARBA" id="ARBA00004613"/>
    </source>
</evidence>
<comment type="similarity">
    <text evidence="2">Belongs to the 7B2 family.</text>
</comment>
<protein>
    <recommendedName>
        <fullName evidence="3">Neuroendocrine protein 7B2</fullName>
    </recommendedName>
</protein>
<evidence type="ECO:0000313" key="11">
    <source>
        <dbReference type="EMBL" id="PAA52763.1"/>
    </source>
</evidence>
<dbReference type="GO" id="GO:0007218">
    <property type="term" value="P:neuropeptide signaling pathway"/>
    <property type="evidence" value="ECO:0007669"/>
    <property type="project" value="InterPro"/>
</dbReference>
<keyword evidence="4" id="KW-0813">Transport</keyword>
<dbReference type="GO" id="GO:0030141">
    <property type="term" value="C:secretory granule"/>
    <property type="evidence" value="ECO:0007669"/>
    <property type="project" value="InterPro"/>
</dbReference>
<comment type="caution">
    <text evidence="11">The sequence shown here is derived from an EMBL/GenBank/DDBJ whole genome shotgun (WGS) entry which is preliminary data.</text>
</comment>
<accession>A0A267DTZ1</accession>
<evidence type="ECO:0000313" key="12">
    <source>
        <dbReference type="Proteomes" id="UP000215902"/>
    </source>
</evidence>
<dbReference type="GO" id="GO:0005576">
    <property type="term" value="C:extracellular region"/>
    <property type="evidence" value="ECO:0007669"/>
    <property type="project" value="UniProtKB-SubCell"/>
</dbReference>
<evidence type="ECO:0000256" key="3">
    <source>
        <dbReference type="ARBA" id="ARBA00019589"/>
    </source>
</evidence>
<dbReference type="Pfam" id="PF05281">
    <property type="entry name" value="Secretogranin_V"/>
    <property type="match status" value="1"/>
</dbReference>
<sequence length="369" mass="40125">DGRERNVEDGLSIRVSVHWPSQINPQPVGIRSPLLPHCEKHSTMQSPRFINNSRSQLVLALLLLATALPAPAAASGGYADYLASIEKRNQRLHDDYLGSLADGQRSFLDDLNGHVADLQARHYVSDSAYPAGFDADRYWSELLERTAQAADAQRAARSGLGELDDDRLVDDSDIVVGGGGPARREEEPFLNRIWGAQKVSGGAGEPGQVTGPEDRPQPAKVMSDTLPSYCNPPNPCPVGADPTKLTAPCDSHVSDTAEYNRNDALTKMAAGQCPCDNEHMECPAGSVGINSKKASQMGGHLNPFLLGNKRDKLDAKKSPRYSISKRGVRAKFQSRVMEKKNPWLDGVDALDTVEKKAGRHVYLEEPLVE</sequence>
<dbReference type="EMBL" id="NIVC01003187">
    <property type="protein sequence ID" value="PAA52763.1"/>
    <property type="molecule type" value="Genomic_DNA"/>
</dbReference>
<dbReference type="Proteomes" id="UP000215902">
    <property type="component" value="Unassembled WGS sequence"/>
</dbReference>
<evidence type="ECO:0000256" key="9">
    <source>
        <dbReference type="SAM" id="MobiDB-lite"/>
    </source>
</evidence>
<organism evidence="11 12">
    <name type="scientific">Macrostomum lignano</name>
    <dbReference type="NCBI Taxonomy" id="282301"/>
    <lineage>
        <taxon>Eukaryota</taxon>
        <taxon>Metazoa</taxon>
        <taxon>Spiralia</taxon>
        <taxon>Lophotrochozoa</taxon>
        <taxon>Platyhelminthes</taxon>
        <taxon>Rhabditophora</taxon>
        <taxon>Macrostomorpha</taxon>
        <taxon>Macrostomida</taxon>
        <taxon>Macrostomidae</taxon>
        <taxon>Macrostomum</taxon>
    </lineage>
</organism>
<feature type="non-terminal residue" evidence="11">
    <location>
        <position position="1"/>
    </location>
</feature>
<dbReference type="GO" id="GO:0046883">
    <property type="term" value="P:regulation of hormone secretion"/>
    <property type="evidence" value="ECO:0007669"/>
    <property type="project" value="TreeGrafter"/>
</dbReference>
<dbReference type="AlphaFoldDB" id="A0A267DTZ1"/>
<keyword evidence="10" id="KW-0472">Membrane</keyword>
<gene>
    <name evidence="11" type="ORF">BOX15_Mlig031236g2</name>
</gene>
<dbReference type="InterPro" id="IPR007945">
    <property type="entry name" value="Secretogranin_V"/>
</dbReference>